<accession>A0ABS2REI1</accession>
<dbReference type="RefSeq" id="WP_204915866.1">
    <property type="nucleotide sequence ID" value="NZ_BAAAQP010000003.1"/>
</dbReference>
<protein>
    <submittedName>
        <fullName evidence="2">Ser/Thr protein kinase RdoA (MazF antagonist)</fullName>
    </submittedName>
</protein>
<keyword evidence="2" id="KW-0418">Kinase</keyword>
<dbReference type="Pfam" id="PF01636">
    <property type="entry name" value="APH"/>
    <property type="match status" value="1"/>
</dbReference>
<keyword evidence="3" id="KW-1185">Reference proteome</keyword>
<feature type="domain" description="Aminoglycoside phosphotransferase" evidence="1">
    <location>
        <begin position="27"/>
        <end position="255"/>
    </location>
</feature>
<evidence type="ECO:0000313" key="2">
    <source>
        <dbReference type="EMBL" id="MBM7797138.1"/>
    </source>
</evidence>
<evidence type="ECO:0000313" key="3">
    <source>
        <dbReference type="Proteomes" id="UP000704762"/>
    </source>
</evidence>
<dbReference type="GO" id="GO:0016301">
    <property type="term" value="F:kinase activity"/>
    <property type="evidence" value="ECO:0007669"/>
    <property type="project" value="UniProtKB-KW"/>
</dbReference>
<evidence type="ECO:0000259" key="1">
    <source>
        <dbReference type="Pfam" id="PF01636"/>
    </source>
</evidence>
<dbReference type="InterPro" id="IPR002575">
    <property type="entry name" value="Aminoglycoside_PTrfase"/>
</dbReference>
<comment type="caution">
    <text evidence="2">The sequence shown here is derived from an EMBL/GenBank/DDBJ whole genome shotgun (WGS) entry which is preliminary data.</text>
</comment>
<dbReference type="SUPFAM" id="SSF56112">
    <property type="entry name" value="Protein kinase-like (PK-like)"/>
    <property type="match status" value="1"/>
</dbReference>
<reference evidence="2 3" key="1">
    <citation type="submission" date="2021-01" db="EMBL/GenBank/DDBJ databases">
        <title>Sequencing the genomes of 1000 actinobacteria strains.</title>
        <authorList>
            <person name="Klenk H.-P."/>
        </authorList>
    </citation>
    <scope>NUCLEOTIDE SEQUENCE [LARGE SCALE GENOMIC DNA]</scope>
    <source>
        <strain evidence="2 3">DSM 18662</strain>
    </source>
</reference>
<dbReference type="Gene3D" id="3.90.1200.10">
    <property type="match status" value="1"/>
</dbReference>
<dbReference type="InterPro" id="IPR011009">
    <property type="entry name" value="Kinase-like_dom_sf"/>
</dbReference>
<keyword evidence="2" id="KW-0808">Transferase</keyword>
<dbReference type="EMBL" id="JAFBCF010000001">
    <property type="protein sequence ID" value="MBM7797138.1"/>
    <property type="molecule type" value="Genomic_DNA"/>
</dbReference>
<proteinExistence type="predicted"/>
<name>A0ABS2REI1_9ACTN</name>
<sequence length="340" mass="37542">MRAADIEEVKSAAFAFGLGDLTQRPRAVAQAWSNVVYRVDTTKGTFAIKLFAPAMSHAQQRRLRRGMALERRVLETGLIPVPAPVLRQGDWIVELPGTTEPRLVRSHEWVFGEPAHRPLDHALIEQAGTYLGRLHAMHHVAGDTSQLPHLDLNRWNRAVQSATQHGHRFAADLSHLTPLVQSLAADLDELRRQRRPMRLSHGDYDPKNTVISEAGQLVVTDWDYAGPVLADVELIVSATSFAETDDAVLDFVLAYRAAGGDALHADSLAMTAELADLDWLLRNVEASSRPDQTETIHERTVRDLIASLPADVESLRAWPSRLSNAVGAGPPSRCTRQPTQ</sequence>
<organism evidence="2 3">
    <name type="scientific">Microlunatus panaciterrae</name>
    <dbReference type="NCBI Taxonomy" id="400768"/>
    <lineage>
        <taxon>Bacteria</taxon>
        <taxon>Bacillati</taxon>
        <taxon>Actinomycetota</taxon>
        <taxon>Actinomycetes</taxon>
        <taxon>Propionibacteriales</taxon>
        <taxon>Propionibacteriaceae</taxon>
        <taxon>Microlunatus</taxon>
    </lineage>
</organism>
<gene>
    <name evidence="2" type="ORF">JOE57_000059</name>
</gene>
<dbReference type="Proteomes" id="UP000704762">
    <property type="component" value="Unassembled WGS sequence"/>
</dbReference>